<organism evidence="2 3">
    <name type="scientific">Populus deltoides</name>
    <name type="common">Eastern poplar</name>
    <name type="synonym">Eastern cottonwood</name>
    <dbReference type="NCBI Taxonomy" id="3696"/>
    <lineage>
        <taxon>Eukaryota</taxon>
        <taxon>Viridiplantae</taxon>
        <taxon>Streptophyta</taxon>
        <taxon>Embryophyta</taxon>
        <taxon>Tracheophyta</taxon>
        <taxon>Spermatophyta</taxon>
        <taxon>Magnoliopsida</taxon>
        <taxon>eudicotyledons</taxon>
        <taxon>Gunneridae</taxon>
        <taxon>Pentapetalae</taxon>
        <taxon>rosids</taxon>
        <taxon>fabids</taxon>
        <taxon>Malpighiales</taxon>
        <taxon>Salicaceae</taxon>
        <taxon>Saliceae</taxon>
        <taxon>Populus</taxon>
    </lineage>
</organism>
<evidence type="ECO:0000256" key="1">
    <source>
        <dbReference type="SAM" id="Phobius"/>
    </source>
</evidence>
<accession>A0A8T2Z5K7</accession>
<reference evidence="2" key="1">
    <citation type="journal article" date="2021" name="J. Hered.">
        <title>Genome Assembly of Salicaceae Populus deltoides (Eastern Cottonwood) I-69 Based on Nanopore Sequencing and Hi-C Technologies.</title>
        <authorList>
            <person name="Bai S."/>
            <person name="Wu H."/>
            <person name="Zhang J."/>
            <person name="Pan Z."/>
            <person name="Zhao W."/>
            <person name="Li Z."/>
            <person name="Tong C."/>
        </authorList>
    </citation>
    <scope>NUCLEOTIDE SEQUENCE</scope>
    <source>
        <tissue evidence="2">Leaf</tissue>
    </source>
</reference>
<keyword evidence="1" id="KW-1133">Transmembrane helix</keyword>
<feature type="non-terminal residue" evidence="2">
    <location>
        <position position="99"/>
    </location>
</feature>
<sequence length="99" mass="11645">IIYILLHHGSSRLWLHFCCNLRAIVLRHVRDWLWLYFLLQLQNHCIKWTGQLHHYSQTIGLTLGVYPALGELLAFCFGIASALFDIRDCILIFILPIRQ</sequence>
<feature type="non-terminal residue" evidence="2">
    <location>
        <position position="1"/>
    </location>
</feature>
<dbReference type="Proteomes" id="UP000807159">
    <property type="component" value="Chromosome 3"/>
</dbReference>
<comment type="caution">
    <text evidence="2">The sequence shown here is derived from an EMBL/GenBank/DDBJ whole genome shotgun (WGS) entry which is preliminary data.</text>
</comment>
<evidence type="ECO:0000313" key="2">
    <source>
        <dbReference type="EMBL" id="KAH8512638.1"/>
    </source>
</evidence>
<keyword evidence="1" id="KW-0472">Membrane</keyword>
<keyword evidence="1" id="KW-0812">Transmembrane</keyword>
<feature type="transmembrane region" description="Helical" evidence="1">
    <location>
        <begin position="72"/>
        <end position="95"/>
    </location>
</feature>
<name>A0A8T2Z5K7_POPDE</name>
<protein>
    <submittedName>
        <fullName evidence="2">Uncharacterized protein</fullName>
    </submittedName>
</protein>
<dbReference type="EMBL" id="JACEGQ020000003">
    <property type="protein sequence ID" value="KAH8512638.1"/>
    <property type="molecule type" value="Genomic_DNA"/>
</dbReference>
<evidence type="ECO:0000313" key="3">
    <source>
        <dbReference type="Proteomes" id="UP000807159"/>
    </source>
</evidence>
<keyword evidence="3" id="KW-1185">Reference proteome</keyword>
<gene>
    <name evidence="2" type="ORF">H0E87_006064</name>
</gene>
<proteinExistence type="predicted"/>
<dbReference type="AlphaFoldDB" id="A0A8T2Z5K7"/>